<organism evidence="2 3">
    <name type="scientific">Spirosoma linguale (strain ATCC 33905 / DSM 74 / LMG 10896 / Claus 1)</name>
    <dbReference type="NCBI Taxonomy" id="504472"/>
    <lineage>
        <taxon>Bacteria</taxon>
        <taxon>Pseudomonadati</taxon>
        <taxon>Bacteroidota</taxon>
        <taxon>Cytophagia</taxon>
        <taxon>Cytophagales</taxon>
        <taxon>Cytophagaceae</taxon>
        <taxon>Spirosoma</taxon>
    </lineage>
</organism>
<keyword evidence="3" id="KW-1185">Reference proteome</keyword>
<proteinExistence type="predicted"/>
<gene>
    <name evidence="2" type="ordered locus">Slin_1452</name>
</gene>
<dbReference type="eggNOG" id="ENOG502ZERQ">
    <property type="taxonomic scope" value="Bacteria"/>
</dbReference>
<dbReference type="KEGG" id="sli:Slin_1452"/>
<dbReference type="HOGENOM" id="CLU_213209_0_0_10"/>
<keyword evidence="1" id="KW-1133">Transmembrane helix</keyword>
<evidence type="ECO:0000313" key="2">
    <source>
        <dbReference type="EMBL" id="ADB37502.1"/>
    </source>
</evidence>
<evidence type="ECO:0000313" key="3">
    <source>
        <dbReference type="Proteomes" id="UP000002028"/>
    </source>
</evidence>
<feature type="transmembrane region" description="Helical" evidence="1">
    <location>
        <begin position="29"/>
        <end position="48"/>
    </location>
</feature>
<reference evidence="2 3" key="1">
    <citation type="journal article" date="2010" name="Stand. Genomic Sci.">
        <title>Complete genome sequence of Spirosoma linguale type strain (1).</title>
        <authorList>
            <person name="Lail K."/>
            <person name="Sikorski J."/>
            <person name="Saunders E."/>
            <person name="Lapidus A."/>
            <person name="Glavina Del Rio T."/>
            <person name="Copeland A."/>
            <person name="Tice H."/>
            <person name="Cheng J.-F."/>
            <person name="Lucas S."/>
            <person name="Nolan M."/>
            <person name="Bruce D."/>
            <person name="Goodwin L."/>
            <person name="Pitluck S."/>
            <person name="Ivanova N."/>
            <person name="Mavromatis K."/>
            <person name="Ovchinnikova G."/>
            <person name="Pati A."/>
            <person name="Chen A."/>
            <person name="Palaniappan K."/>
            <person name="Land M."/>
            <person name="Hauser L."/>
            <person name="Chang Y.-J."/>
            <person name="Jeffries C.D."/>
            <person name="Chain P."/>
            <person name="Brettin T."/>
            <person name="Detter J.C."/>
            <person name="Schuetze A."/>
            <person name="Rohde M."/>
            <person name="Tindall B.J."/>
            <person name="Goeker M."/>
            <person name="Bristow J."/>
            <person name="Eisen J.A."/>
            <person name="Markowitz V."/>
            <person name="Hugenholtz P."/>
            <person name="Kyrpides N.C."/>
            <person name="Klenk H.-P."/>
            <person name="Chen F."/>
        </authorList>
    </citation>
    <scope>NUCLEOTIDE SEQUENCE [LARGE SCALE GENOMIC DNA]</scope>
    <source>
        <strain evidence="3">ATCC 33905 / DSM 74 / LMG 10896 / Claus 1</strain>
    </source>
</reference>
<evidence type="ECO:0000256" key="1">
    <source>
        <dbReference type="SAM" id="Phobius"/>
    </source>
</evidence>
<keyword evidence="1" id="KW-0812">Transmembrane</keyword>
<protein>
    <submittedName>
        <fullName evidence="2">Uncharacterized protein</fullName>
    </submittedName>
</protein>
<dbReference type="Proteomes" id="UP000002028">
    <property type="component" value="Chromosome"/>
</dbReference>
<dbReference type="EMBL" id="CP001769">
    <property type="protein sequence ID" value="ADB37502.1"/>
    <property type="molecule type" value="Genomic_DNA"/>
</dbReference>
<sequence length="57" mass="6686">MHTMKNTTHRDWRLNRPVRKSRLSIDQTTALGGLTLALFAYILGYFIYPMFAKGLLW</sequence>
<keyword evidence="1" id="KW-0472">Membrane</keyword>
<accession>D2QN18</accession>
<name>D2QN18_SPILD</name>
<dbReference type="AlphaFoldDB" id="D2QN18"/>